<protein>
    <submittedName>
        <fullName evidence="2">Uncharacterized protein</fullName>
    </submittedName>
</protein>
<organism evidence="2 3">
    <name type="scientific">Phanerochaete sordida</name>
    <dbReference type="NCBI Taxonomy" id="48140"/>
    <lineage>
        <taxon>Eukaryota</taxon>
        <taxon>Fungi</taxon>
        <taxon>Dikarya</taxon>
        <taxon>Basidiomycota</taxon>
        <taxon>Agaricomycotina</taxon>
        <taxon>Agaricomycetes</taxon>
        <taxon>Polyporales</taxon>
        <taxon>Phanerochaetaceae</taxon>
        <taxon>Phanerochaete</taxon>
    </lineage>
</organism>
<dbReference type="Proteomes" id="UP000703269">
    <property type="component" value="Unassembled WGS sequence"/>
</dbReference>
<evidence type="ECO:0000313" key="3">
    <source>
        <dbReference type="Proteomes" id="UP000703269"/>
    </source>
</evidence>
<evidence type="ECO:0000256" key="1">
    <source>
        <dbReference type="SAM" id="MobiDB-lite"/>
    </source>
</evidence>
<dbReference type="EMBL" id="BPQB01000036">
    <property type="protein sequence ID" value="GJE93991.1"/>
    <property type="molecule type" value="Genomic_DNA"/>
</dbReference>
<comment type="caution">
    <text evidence="2">The sequence shown here is derived from an EMBL/GenBank/DDBJ whole genome shotgun (WGS) entry which is preliminary data.</text>
</comment>
<keyword evidence="3" id="KW-1185">Reference proteome</keyword>
<feature type="compositionally biased region" description="Basic and acidic residues" evidence="1">
    <location>
        <begin position="120"/>
        <end position="130"/>
    </location>
</feature>
<evidence type="ECO:0000313" key="2">
    <source>
        <dbReference type="EMBL" id="GJE93991.1"/>
    </source>
</evidence>
<name>A0A9P3GFT4_9APHY</name>
<feature type="region of interest" description="Disordered" evidence="1">
    <location>
        <begin position="91"/>
        <end position="130"/>
    </location>
</feature>
<gene>
    <name evidence="2" type="ORF">PsYK624_101580</name>
</gene>
<accession>A0A9P3GFT4</accession>
<sequence>MTLRTTPWQSVAIRCFEVSSRRSAVPMRAEPSIQPWLALAPDATLPNHLLAHTRPRMAAAATQRVHAHTSQGLTRPLMADPRLRTGLVPAARAVQRRPHTPSHATSTQPAATRAAFRSPGETDRALAARW</sequence>
<reference evidence="2 3" key="1">
    <citation type="submission" date="2021-08" db="EMBL/GenBank/DDBJ databases">
        <title>Draft Genome Sequence of Phanerochaete sordida strain YK-624.</title>
        <authorList>
            <person name="Mori T."/>
            <person name="Dohra H."/>
            <person name="Suzuki T."/>
            <person name="Kawagishi H."/>
            <person name="Hirai H."/>
        </authorList>
    </citation>
    <scope>NUCLEOTIDE SEQUENCE [LARGE SCALE GENOMIC DNA]</scope>
    <source>
        <strain evidence="2 3">YK-624</strain>
    </source>
</reference>
<proteinExistence type="predicted"/>
<dbReference type="AlphaFoldDB" id="A0A9P3GFT4"/>